<accession>A0ABV6JZI1</accession>
<feature type="coiled-coil region" evidence="6">
    <location>
        <begin position="1029"/>
        <end position="1105"/>
    </location>
</feature>
<feature type="region of interest" description="Disordered" evidence="7">
    <location>
        <begin position="1"/>
        <end position="50"/>
    </location>
</feature>
<feature type="coiled-coil region" evidence="6">
    <location>
        <begin position="223"/>
        <end position="271"/>
    </location>
</feature>
<evidence type="ECO:0000259" key="8">
    <source>
        <dbReference type="Pfam" id="PF02463"/>
    </source>
</evidence>
<evidence type="ECO:0000256" key="2">
    <source>
        <dbReference type="ARBA" id="ARBA00022741"/>
    </source>
</evidence>
<comment type="domain">
    <text evidence="6">Contains large globular domains required for ATP hydrolysis at each terminus and a third globular domain forming a flexible hinge near the middle of the molecule. These domains are separated by coiled-coil structures.</text>
</comment>
<evidence type="ECO:0000256" key="6">
    <source>
        <dbReference type="HAMAP-Rule" id="MF_01894"/>
    </source>
</evidence>
<keyword evidence="10" id="KW-1185">Reference proteome</keyword>
<dbReference type="Proteomes" id="UP001589865">
    <property type="component" value="Unassembled WGS sequence"/>
</dbReference>
<keyword evidence="3 6" id="KW-0067">ATP-binding</keyword>
<dbReference type="PIRSF" id="PIRSF005719">
    <property type="entry name" value="SMC"/>
    <property type="match status" value="1"/>
</dbReference>
<evidence type="ECO:0000256" key="7">
    <source>
        <dbReference type="SAM" id="MobiDB-lite"/>
    </source>
</evidence>
<comment type="function">
    <text evidence="6">Required for chromosome condensation and partitioning.</text>
</comment>
<dbReference type="Gene3D" id="3.40.50.300">
    <property type="entry name" value="P-loop containing nucleotide triphosphate hydrolases"/>
    <property type="match status" value="2"/>
</dbReference>
<feature type="compositionally biased region" description="Basic and acidic residues" evidence="7">
    <location>
        <begin position="1155"/>
        <end position="1168"/>
    </location>
</feature>
<dbReference type="InterPro" id="IPR011890">
    <property type="entry name" value="SMC_prok"/>
</dbReference>
<comment type="similarity">
    <text evidence="6">Belongs to the SMC family.</text>
</comment>
<keyword evidence="1 6" id="KW-0963">Cytoplasm</keyword>
<dbReference type="RefSeq" id="WP_377045471.1">
    <property type="nucleotide sequence ID" value="NZ_JBHLUN010000010.1"/>
</dbReference>
<dbReference type="EMBL" id="JBHLUN010000010">
    <property type="protein sequence ID" value="MFC0409726.1"/>
    <property type="molecule type" value="Genomic_DNA"/>
</dbReference>
<comment type="subunit">
    <text evidence="6">Homodimer.</text>
</comment>
<evidence type="ECO:0000256" key="4">
    <source>
        <dbReference type="ARBA" id="ARBA00023054"/>
    </source>
</evidence>
<comment type="caution">
    <text evidence="9">The sequence shown here is derived from an EMBL/GenBank/DDBJ whole genome shotgun (WGS) entry which is preliminary data.</text>
</comment>
<feature type="coiled-coil region" evidence="6">
    <location>
        <begin position="353"/>
        <end position="387"/>
    </location>
</feature>
<evidence type="ECO:0000313" key="10">
    <source>
        <dbReference type="Proteomes" id="UP001589865"/>
    </source>
</evidence>
<feature type="binding site" evidence="6">
    <location>
        <begin position="85"/>
        <end position="92"/>
    </location>
    <ligand>
        <name>ATP</name>
        <dbReference type="ChEBI" id="CHEBI:30616"/>
    </ligand>
</feature>
<dbReference type="PANTHER" id="PTHR43977">
    <property type="entry name" value="STRUCTURAL MAINTENANCE OF CHROMOSOMES PROTEIN 3"/>
    <property type="match status" value="1"/>
</dbReference>
<organism evidence="9 10">
    <name type="scientific">Roseomonas elaeocarpi</name>
    <dbReference type="NCBI Taxonomy" id="907779"/>
    <lineage>
        <taxon>Bacteria</taxon>
        <taxon>Pseudomonadati</taxon>
        <taxon>Pseudomonadota</taxon>
        <taxon>Alphaproteobacteria</taxon>
        <taxon>Acetobacterales</taxon>
        <taxon>Roseomonadaceae</taxon>
        <taxon>Roseomonas</taxon>
    </lineage>
</organism>
<evidence type="ECO:0000256" key="3">
    <source>
        <dbReference type="ARBA" id="ARBA00022840"/>
    </source>
</evidence>
<keyword evidence="5 6" id="KW-0238">DNA-binding</keyword>
<reference evidence="9 10" key="1">
    <citation type="submission" date="2024-09" db="EMBL/GenBank/DDBJ databases">
        <authorList>
            <person name="Sun Q."/>
            <person name="Mori K."/>
        </authorList>
    </citation>
    <scope>NUCLEOTIDE SEQUENCE [LARGE SCALE GENOMIC DNA]</scope>
    <source>
        <strain evidence="9 10">TBRC 5777</strain>
    </source>
</reference>
<dbReference type="InterPro" id="IPR003395">
    <property type="entry name" value="RecF/RecN/SMC_N"/>
</dbReference>
<dbReference type="InterPro" id="IPR027417">
    <property type="entry name" value="P-loop_NTPase"/>
</dbReference>
<feature type="compositionally biased region" description="Basic and acidic residues" evidence="7">
    <location>
        <begin position="426"/>
        <end position="441"/>
    </location>
</feature>
<protein>
    <recommendedName>
        <fullName evidence="6">Chromosome partition protein Smc</fullName>
    </recommendedName>
</protein>
<keyword evidence="4 6" id="KW-0175">Coiled coil</keyword>
<gene>
    <name evidence="6" type="primary">smc</name>
    <name evidence="9" type="ORF">ACFFGY_15850</name>
</gene>
<comment type="subcellular location">
    <subcellularLocation>
        <location evidence="6">Cytoplasm</location>
    </subcellularLocation>
</comment>
<sequence>MDALPPGRLPGEEDGQNTATVRPDGYGDGLPAGAPEDPSGDAATGDASPRLRTATLTRLRIAGFKSFAEPQTVEVLPGLTGIVGPNGCGKSNVVEALRWAMGESNARAMRGGGMDDVVFAGTASRAARNHAEVALSLEDAAGLAPPPNAETTELEIVRRIERGEGTGYRINGREARGRDVSTMFADLGSGSRSSGMVSQGKVAALIGAKPEERRQVLEEAAGIAGLRARRHEAELKLRQAETNLTRAEDLRAQLERQRDGLRRQAKQAARYRNLSGLTRDAEAEWLSLLAARTEAALIAARNDGARAQAALQAAENEATRAAVAAHGAANAVAAPREAEGLARALLERRRVEAENFSAEEARAREALEAAEARLAQVEQDRAHAAGIAAEAEAAANRLAAEDAALVAELDALPDRLEAAEAAHAEARDALREAEREAERATEAAATAAADEASRRAAAEAAEARLHRAAGALARLEAERREAEAVLPPPEALPAAETALQEAEAARLAADAALEAAGLARVAAQDAHVAARLRADSAAATRNRAVADRDTAAARAERAGRESRTVAAERDKLVAARLPEGVLDAADRAAAAAEEALEAATARSAAAEAAADAARAALAAARAAVAEAMAQRARLDGEAQGLEALLRAEAGADDAPLLDAAMVPPGLEAAIGAALGEALEAAAEHTAARHWRLLPRLAETAPLPPGVEALNTLVDAPPALSRALSHVGLLPEGETGEHLHHALLPGQAIVSRDGGLWRWDGHAVRPGQPSAGAIRLQRRNRLRALAAERAAAEAAISRGRDDAAEAEAAEKRAAADGIAAREARRTAEAHLGRTRAEAARLSTEAATLAAREAALAPRVEAAAREDAEATRALLAAETALRDLPDLAAVAAARDAARAAEAEAVAAEGNLRSGRRDVVARLDAARTARDRLLAATSRAESRLAAILPEIERALAEQRDAQASAEATGNATAASLPEARAAAEAARAAVGAARDREGSARAAVTAVLGERGRIGARRNALHAERDTWATRGRDANARLAELEARAEAARTACRLAAEAPDSTAARREAAGRVLAEAEAAHAAAVAAMEAAETALRDTAEARRTAEAAHAAARENRLAADAARQRAEDAAGALMARVAERLGPDAALPAAPEDLSEAAEERARRKAERLAREREEMGPVNLRADTEVAEIEARLAGLDAERDSVATAINRLRGSVGHLNREARGRLRAVFDRVDAEFRNLFTTLFGGGQAQLALVGSDDILEAGLELFAEPPGKKLSSLSLLSGGEQALTALSLIFAVFRCQPAPVCVLDEVDAPLDDANVERLCNLLEIMAKDDGAGRPTRFLVVTHHPLTMARMHRLYGVTMQERGVSRLLSVDLSGAAELVGEGAAA</sequence>
<dbReference type="SUPFAM" id="SSF52540">
    <property type="entry name" value="P-loop containing nucleoside triphosphate hydrolases"/>
    <property type="match status" value="1"/>
</dbReference>
<feature type="domain" description="RecF/RecN/SMC N-terminal" evidence="8">
    <location>
        <begin position="56"/>
        <end position="1367"/>
    </location>
</feature>
<dbReference type="HAMAP" id="MF_01894">
    <property type="entry name" value="Smc_prok"/>
    <property type="match status" value="1"/>
</dbReference>
<evidence type="ECO:0000313" key="9">
    <source>
        <dbReference type="EMBL" id="MFC0409726.1"/>
    </source>
</evidence>
<evidence type="ECO:0000256" key="1">
    <source>
        <dbReference type="ARBA" id="ARBA00022490"/>
    </source>
</evidence>
<feature type="region of interest" description="Disordered" evidence="7">
    <location>
        <begin position="426"/>
        <end position="455"/>
    </location>
</feature>
<proteinExistence type="inferred from homology"/>
<evidence type="ECO:0000256" key="5">
    <source>
        <dbReference type="ARBA" id="ARBA00023125"/>
    </source>
</evidence>
<feature type="region of interest" description="Disordered" evidence="7">
    <location>
        <begin position="1143"/>
        <end position="1168"/>
    </location>
</feature>
<dbReference type="InterPro" id="IPR024704">
    <property type="entry name" value="SMC"/>
</dbReference>
<keyword evidence="2 6" id="KW-0547">Nucleotide-binding</keyword>
<feature type="coiled-coil region" evidence="6">
    <location>
        <begin position="582"/>
        <end position="644"/>
    </location>
</feature>
<dbReference type="Pfam" id="PF02463">
    <property type="entry name" value="SMC_N"/>
    <property type="match status" value="1"/>
</dbReference>
<name>A0ABV6JZI1_9PROT</name>